<name>A0A7M3UPB1_POV01</name>
<organismHost>
    <name type="scientific">Pyramimonas plurioculata</name>
    <dbReference type="NCBI Taxonomy" id="36893"/>
</organismHost>
<organism evidence="1">
    <name type="scientific">Pyramimonas orientalis virus</name>
    <name type="common">PoV01</name>
    <dbReference type="NCBI Taxonomy" id="455367"/>
    <lineage>
        <taxon>Viruses</taxon>
        <taxon>Varidnaviria</taxon>
        <taxon>Bamfordvirae</taxon>
        <taxon>Nucleocytoviricota</taxon>
        <taxon>Megaviricetes</taxon>
        <taxon>Imitervirales</taxon>
        <taxon>Allomimiviridae</taxon>
        <taxon>Heliosvirus</taxon>
        <taxon>Heliosvirus raunefjordenense</taxon>
    </lineage>
</organism>
<gene>
    <name evidence="1" type="ORF">HWQ62_00457</name>
</gene>
<proteinExistence type="predicted"/>
<sequence length="58" mass="6944">MWCDEYAETVSALQLLKKKDVEFHKKIKIMNTNYENSVKDSVQLENKEIQFHLLPLFD</sequence>
<evidence type="ECO:0000313" key="1">
    <source>
        <dbReference type="EMBL" id="QOI90588.1"/>
    </source>
</evidence>
<protein>
    <submittedName>
        <fullName evidence="1">Uncharacterized protein</fullName>
    </submittedName>
</protein>
<reference evidence="1" key="1">
    <citation type="submission" date="2020-06" db="EMBL/GenBank/DDBJ databases">
        <title>Lateral gene transfer of anion-conducting channel rhodopsins between green algae and giant viruses.</title>
        <authorList>
            <person name="Rozenberg A."/>
            <person name="Oppermann J."/>
            <person name="Wietek J."/>
            <person name="Fernandez Lahore R.G."/>
            <person name="Sandaa R.-A."/>
            <person name="Bratbak G."/>
            <person name="Hegemann P."/>
            <person name="Beja O."/>
        </authorList>
    </citation>
    <scope>NUCLEOTIDE SEQUENCE</scope>
    <source>
        <strain evidence="1">01B</strain>
    </source>
</reference>
<dbReference type="EMBL" id="MT663541">
    <property type="protein sequence ID" value="QOI90588.1"/>
    <property type="molecule type" value="Genomic_DNA"/>
</dbReference>
<accession>A0A7M3UPB1</accession>